<dbReference type="OrthoDB" id="6198916at2"/>
<protein>
    <submittedName>
        <fullName evidence="2">Uncharacterized protein</fullName>
    </submittedName>
</protein>
<sequence length="69" mass="8066">MAKPDRRNPFAFDPIMRKGGVHQKTNKAKRKTDKQRQQQEMRSQLNKSSWRCSFFNKTLLAKISCSIPA</sequence>
<gene>
    <name evidence="2" type="ORF">DC094_14470</name>
</gene>
<name>A0A2V1GUC1_9GAMM</name>
<comment type="caution">
    <text evidence="2">The sequence shown here is derived from an EMBL/GenBank/DDBJ whole genome shotgun (WGS) entry which is preliminary data.</text>
</comment>
<feature type="region of interest" description="Disordered" evidence="1">
    <location>
        <begin position="1"/>
        <end position="47"/>
    </location>
</feature>
<feature type="compositionally biased region" description="Basic residues" evidence="1">
    <location>
        <begin position="19"/>
        <end position="33"/>
    </location>
</feature>
<dbReference type="EMBL" id="QDDL01000006">
    <property type="protein sequence ID" value="PVZ67640.1"/>
    <property type="molecule type" value="Genomic_DNA"/>
</dbReference>
<accession>A0A2V1GUC1</accession>
<reference evidence="2 3" key="1">
    <citation type="submission" date="2018-04" db="EMBL/GenBank/DDBJ databases">
        <title>Thalassorhabdus spongiae gen. nov., sp. nov., isolated from a marine sponge in South-West Iceland.</title>
        <authorList>
            <person name="Knobloch S."/>
            <person name="Daussin A."/>
            <person name="Johannsson R."/>
            <person name="Marteinsson V.T."/>
        </authorList>
    </citation>
    <scope>NUCLEOTIDE SEQUENCE [LARGE SCALE GENOMIC DNA]</scope>
    <source>
        <strain evidence="2 3">Hp12</strain>
    </source>
</reference>
<dbReference type="AlphaFoldDB" id="A0A2V1GUC1"/>
<evidence type="ECO:0000313" key="2">
    <source>
        <dbReference type="EMBL" id="PVZ67640.1"/>
    </source>
</evidence>
<dbReference type="RefSeq" id="WP_116687835.1">
    <property type="nucleotide sequence ID" value="NZ_CAWNYD010000006.1"/>
</dbReference>
<organism evidence="2 3">
    <name type="scientific">Pelagibaculum spongiae</name>
    <dbReference type="NCBI Taxonomy" id="2080658"/>
    <lineage>
        <taxon>Bacteria</taxon>
        <taxon>Pseudomonadati</taxon>
        <taxon>Pseudomonadota</taxon>
        <taxon>Gammaproteobacteria</taxon>
        <taxon>Oceanospirillales</taxon>
        <taxon>Pelagibaculum</taxon>
    </lineage>
</organism>
<dbReference type="Proteomes" id="UP000244906">
    <property type="component" value="Unassembled WGS sequence"/>
</dbReference>
<keyword evidence="3" id="KW-1185">Reference proteome</keyword>
<evidence type="ECO:0000313" key="3">
    <source>
        <dbReference type="Proteomes" id="UP000244906"/>
    </source>
</evidence>
<proteinExistence type="predicted"/>
<evidence type="ECO:0000256" key="1">
    <source>
        <dbReference type="SAM" id="MobiDB-lite"/>
    </source>
</evidence>